<reference evidence="1" key="1">
    <citation type="submission" date="2006-06" db="EMBL/GenBank/DDBJ databases">
        <title>Complete sequence of Trichodesmium erythraeum IMS101.</title>
        <authorList>
            <consortium name="US DOE Joint Genome Institute"/>
            <person name="Copeland A."/>
            <person name="Lucas S."/>
            <person name="Lapidus A."/>
            <person name="Barry K."/>
            <person name="Detter J.C."/>
            <person name="Glavina del Rio T."/>
            <person name="Hammon N."/>
            <person name="Israni S."/>
            <person name="Dalin E."/>
            <person name="Tice H."/>
            <person name="Pitluck S."/>
            <person name="Kiss H."/>
            <person name="Munk A.C."/>
            <person name="Brettin T."/>
            <person name="Bruce D."/>
            <person name="Han C."/>
            <person name="Tapia R."/>
            <person name="Gilna P."/>
            <person name="Schmutz J."/>
            <person name="Larimer F."/>
            <person name="Land M."/>
            <person name="Hauser L."/>
            <person name="Kyrpides N."/>
            <person name="Kim E."/>
            <person name="Richardson P."/>
        </authorList>
    </citation>
    <scope>NUCLEOTIDE SEQUENCE [LARGE SCALE GENOMIC DNA]</scope>
    <source>
        <strain evidence="1">IMS101</strain>
    </source>
</reference>
<dbReference type="AlphaFoldDB" id="Q119Q7"/>
<dbReference type="KEGG" id="ter:Tery_0287"/>
<accession>Q119Q7</accession>
<sequence>MKSYGRVFNKLRLMLSANRIILDATAMINCGSLNEWEWLKRNYNFLYVAQEVLGSDNLELPTCQVARENFSSLSPNKEEMYVSFLEFINSKAMT</sequence>
<protein>
    <submittedName>
        <fullName evidence="1">Uncharacterized protein</fullName>
    </submittedName>
</protein>
<gene>
    <name evidence="1" type="ordered locus">Tery_0287</name>
</gene>
<dbReference type="eggNOG" id="COG2405">
    <property type="taxonomic scope" value="Bacteria"/>
</dbReference>
<name>Q119Q7_TRIEI</name>
<dbReference type="HOGENOM" id="CLU_2385261_0_0_3"/>
<organism evidence="1">
    <name type="scientific">Trichodesmium erythraeum (strain IMS101)</name>
    <dbReference type="NCBI Taxonomy" id="203124"/>
    <lineage>
        <taxon>Bacteria</taxon>
        <taxon>Bacillati</taxon>
        <taxon>Cyanobacteriota</taxon>
        <taxon>Cyanophyceae</taxon>
        <taxon>Oscillatoriophycideae</taxon>
        <taxon>Oscillatoriales</taxon>
        <taxon>Microcoleaceae</taxon>
        <taxon>Trichodesmium</taxon>
    </lineage>
</organism>
<evidence type="ECO:0000313" key="1">
    <source>
        <dbReference type="EMBL" id="ABG49767.1"/>
    </source>
</evidence>
<proteinExistence type="predicted"/>
<dbReference type="EMBL" id="CP000393">
    <property type="protein sequence ID" value="ABG49767.1"/>
    <property type="molecule type" value="Genomic_DNA"/>
</dbReference>